<organism evidence="1 2">
    <name type="scientific">Roseimicrobium gellanilyticum</name>
    <dbReference type="NCBI Taxonomy" id="748857"/>
    <lineage>
        <taxon>Bacteria</taxon>
        <taxon>Pseudomonadati</taxon>
        <taxon>Verrucomicrobiota</taxon>
        <taxon>Verrucomicrobiia</taxon>
        <taxon>Verrucomicrobiales</taxon>
        <taxon>Verrucomicrobiaceae</taxon>
        <taxon>Roseimicrobium</taxon>
    </lineage>
</organism>
<accession>A0A366HX42</accession>
<dbReference type="RefSeq" id="WP_113956932.1">
    <property type="nucleotide sequence ID" value="NZ_QNRR01000001.1"/>
</dbReference>
<gene>
    <name evidence="1" type="ORF">DES53_101855</name>
</gene>
<evidence type="ECO:0000313" key="2">
    <source>
        <dbReference type="Proteomes" id="UP000253426"/>
    </source>
</evidence>
<keyword evidence="2" id="KW-1185">Reference proteome</keyword>
<reference evidence="1 2" key="1">
    <citation type="submission" date="2018-06" db="EMBL/GenBank/DDBJ databases">
        <title>Genomic Encyclopedia of Type Strains, Phase IV (KMG-IV): sequencing the most valuable type-strain genomes for metagenomic binning, comparative biology and taxonomic classification.</title>
        <authorList>
            <person name="Goeker M."/>
        </authorList>
    </citation>
    <scope>NUCLEOTIDE SEQUENCE [LARGE SCALE GENOMIC DNA]</scope>
    <source>
        <strain evidence="1 2">DSM 25532</strain>
    </source>
</reference>
<dbReference type="OrthoDB" id="9806869at2"/>
<dbReference type="Proteomes" id="UP000253426">
    <property type="component" value="Unassembled WGS sequence"/>
</dbReference>
<protein>
    <submittedName>
        <fullName evidence="1">GxxExxY protein</fullName>
    </submittedName>
</protein>
<comment type="caution">
    <text evidence="1">The sequence shown here is derived from an EMBL/GenBank/DDBJ whole genome shotgun (WGS) entry which is preliminary data.</text>
</comment>
<dbReference type="InterPro" id="IPR026350">
    <property type="entry name" value="GxxExxY"/>
</dbReference>
<dbReference type="NCBIfam" id="TIGR04256">
    <property type="entry name" value="GxxExxY"/>
    <property type="match status" value="1"/>
</dbReference>
<dbReference type="AlphaFoldDB" id="A0A366HX42"/>
<proteinExistence type="predicted"/>
<dbReference type="EMBL" id="QNRR01000001">
    <property type="protein sequence ID" value="RBP48055.1"/>
    <property type="molecule type" value="Genomic_DNA"/>
</dbReference>
<name>A0A366HX42_9BACT</name>
<evidence type="ECO:0000313" key="1">
    <source>
        <dbReference type="EMBL" id="RBP48055.1"/>
    </source>
</evidence>
<dbReference type="Pfam" id="PF13366">
    <property type="entry name" value="PDDEXK_3"/>
    <property type="match status" value="1"/>
</dbReference>
<sequence>MHPINDLCNLVRQTAYDIHLYHGHGHLEKVYENTLVHRLRKQGLMVGQQQPVSVLDEDGTVVGEYFTDLLIEGVILVELKAVSTLLQQHAAQLLGYLKSTRTEHGLLMNFGSYKFQIKKYALSQNPPRSGSLGA</sequence>